<protein>
    <submittedName>
        <fullName evidence="1">MFS transporter</fullName>
    </submittedName>
</protein>
<evidence type="ECO:0000313" key="1">
    <source>
        <dbReference type="EMBL" id="XRJ21689.1"/>
    </source>
</evidence>
<gene>
    <name evidence="1" type="ORF">DEQ67_017645</name>
</gene>
<name>A0ACD5I1T8_9EURY</name>
<reference evidence="1" key="1">
    <citation type="submission" date="2023-10" db="EMBL/GenBank/DDBJ databases">
        <title>A new archaeal virus that suppresses the transcription of host immunity genes.</title>
        <authorList>
            <person name="Turgeman-Grott I."/>
            <person name="Golan N."/>
            <person name="Neri U."/>
            <person name="Naki D."/>
            <person name="Altman N."/>
            <person name="Eizenshtein K."/>
            <person name="Choudhary D."/>
            <person name="Levi R."/>
            <person name="Himani H."/>
            <person name="Reshef L."/>
            <person name="Papke T.R."/>
            <person name="Gophna U."/>
        </authorList>
    </citation>
    <scope>NUCLEOTIDE SEQUENCE</scope>
    <source>
        <strain evidence="1">Atlit-48N</strain>
    </source>
</reference>
<dbReference type="EMBL" id="CP137692">
    <property type="protein sequence ID" value="XRJ21689.1"/>
    <property type="molecule type" value="Genomic_DNA"/>
</dbReference>
<accession>A0ACD5I1T8</accession>
<keyword evidence="1" id="KW-0614">Plasmid</keyword>
<organism evidence="1 2">
    <name type="scientific">Haloferax sp. Atlit-48N</name>
    <dbReference type="NCBI Taxonomy" id="2077198"/>
    <lineage>
        <taxon>Archaea</taxon>
        <taxon>Methanobacteriati</taxon>
        <taxon>Methanobacteriota</taxon>
        <taxon>Stenosarchaea group</taxon>
        <taxon>Halobacteria</taxon>
        <taxon>Halobacteriales</taxon>
        <taxon>Haloferacaceae</taxon>
        <taxon>Haloferax</taxon>
    </lineage>
</organism>
<dbReference type="Proteomes" id="UP000257089">
    <property type="component" value="Plasmid p48N_3"/>
</dbReference>
<sequence length="437" mass="46739">MNTRRDAAVDSFDSFRQFIGLERDVLVLSVAMFAFSLSFQMTGRYVPEYLRVLGAGATVVGLYGSVGNLIGALYPYPGGALSDRLGSRLSLTLFGTLSSAGFLFWFVAPQVPEVTLAGVSLEPWLWIFVGLFLTQAWKSFGLGATFAIVKQSVPPERLAMGFASTEIFRRVGFLLGPLIAAALLAATATFVEGFRYVLIVAAAFGIVATVAQHLLYDAGEDSLGRSFEGLAQLRDDLRSLPETLRPLLVADTLIRFANGMVYVFFVIVVTEFLEVGFTGFGVSLRPDAFFGVLLGVEMVVALLTKLPVSKLAERTGLKPVVALGFSVYAMFPVLLIFAPADQWVVVALFAFSGLRFAGLPAHKALIVGPAERNAGGRVTGAYYLVRNTIVIPSAALGGWLYARDPTLAFSVASLVGAVGVVYFALRGKEFAAYAGGA</sequence>
<proteinExistence type="predicted"/>
<geneLocation type="plasmid" evidence="1 2">
    <name>p48N_3</name>
</geneLocation>
<evidence type="ECO:0000313" key="2">
    <source>
        <dbReference type="Proteomes" id="UP000257089"/>
    </source>
</evidence>